<sequence length="58" mass="6873">MRCAICGNEDENTLWDEGDTIYFSRCSHRTRTSDGEEDLVECPHCHEMRDSKAYYCRH</sequence>
<accession>A0A1H6RLS8</accession>
<dbReference type="EMBL" id="FNYK01000010">
    <property type="protein sequence ID" value="SEI56758.1"/>
    <property type="molecule type" value="Genomic_DNA"/>
</dbReference>
<protein>
    <submittedName>
        <fullName evidence="1">Uncharacterized protein</fullName>
    </submittedName>
</protein>
<evidence type="ECO:0000313" key="2">
    <source>
        <dbReference type="Proteomes" id="UP000183028"/>
    </source>
</evidence>
<proteinExistence type="predicted"/>
<reference evidence="2" key="1">
    <citation type="submission" date="2016-10" db="EMBL/GenBank/DDBJ databases">
        <authorList>
            <person name="Varghese N."/>
        </authorList>
    </citation>
    <scope>NUCLEOTIDE SEQUENCE [LARGE SCALE GENOMIC DNA]</scope>
    <source>
        <strain evidence="2">DSM 20406</strain>
    </source>
</reference>
<dbReference type="Proteomes" id="UP000183028">
    <property type="component" value="Unassembled WGS sequence"/>
</dbReference>
<gene>
    <name evidence="1" type="ORF">SAMN04487834_10104</name>
</gene>
<organism evidence="1 2">
    <name type="scientific">Sharpea azabuensis</name>
    <dbReference type="NCBI Taxonomy" id="322505"/>
    <lineage>
        <taxon>Bacteria</taxon>
        <taxon>Bacillati</taxon>
        <taxon>Bacillota</taxon>
        <taxon>Erysipelotrichia</taxon>
        <taxon>Erysipelotrichales</taxon>
        <taxon>Coprobacillaceae</taxon>
        <taxon>Sharpea</taxon>
    </lineage>
</organism>
<name>A0A1H6RLS8_9FIRM</name>
<dbReference type="AlphaFoldDB" id="A0A1H6RLS8"/>
<evidence type="ECO:0000313" key="1">
    <source>
        <dbReference type="EMBL" id="SEI56758.1"/>
    </source>
</evidence>
<keyword evidence="2" id="KW-1185">Reference proteome</keyword>